<comment type="caution">
    <text evidence="1">The sequence shown here is derived from an EMBL/GenBank/DDBJ whole genome shotgun (WGS) entry which is preliminary data.</text>
</comment>
<accession>A0A0F9GKL0</accession>
<evidence type="ECO:0000313" key="1">
    <source>
        <dbReference type="EMBL" id="KKL99323.1"/>
    </source>
</evidence>
<protein>
    <submittedName>
        <fullName evidence="1">Uncharacterized protein</fullName>
    </submittedName>
</protein>
<sequence>MSNVRIQLQPEVIAQMQSYAQRLMSLIQDPEPGILSWHDALNDIMVNIRNLWFGTSRDTLLEACKKMQAYNDALDRKRSDDDPWDIIMGYVDVAIADAETEKK</sequence>
<proteinExistence type="predicted"/>
<dbReference type="EMBL" id="LAZR01017704">
    <property type="protein sequence ID" value="KKL99323.1"/>
    <property type="molecule type" value="Genomic_DNA"/>
</dbReference>
<name>A0A0F9GKL0_9ZZZZ</name>
<gene>
    <name evidence="1" type="ORF">LCGC14_1815560</name>
</gene>
<organism evidence="1">
    <name type="scientific">marine sediment metagenome</name>
    <dbReference type="NCBI Taxonomy" id="412755"/>
    <lineage>
        <taxon>unclassified sequences</taxon>
        <taxon>metagenomes</taxon>
        <taxon>ecological metagenomes</taxon>
    </lineage>
</organism>
<reference evidence="1" key="1">
    <citation type="journal article" date="2015" name="Nature">
        <title>Complex archaea that bridge the gap between prokaryotes and eukaryotes.</title>
        <authorList>
            <person name="Spang A."/>
            <person name="Saw J.H."/>
            <person name="Jorgensen S.L."/>
            <person name="Zaremba-Niedzwiedzka K."/>
            <person name="Martijn J."/>
            <person name="Lind A.E."/>
            <person name="van Eijk R."/>
            <person name="Schleper C."/>
            <person name="Guy L."/>
            <person name="Ettema T.J."/>
        </authorList>
    </citation>
    <scope>NUCLEOTIDE SEQUENCE</scope>
</reference>
<dbReference type="AlphaFoldDB" id="A0A0F9GKL0"/>